<dbReference type="SMART" id="SM00741">
    <property type="entry name" value="SapB"/>
    <property type="match status" value="3"/>
</dbReference>
<dbReference type="STRING" id="113540.ENSSFOP00015063199"/>
<proteinExistence type="predicted"/>
<protein>
    <recommendedName>
        <fullName evidence="11">Pulmonary surfactant-associated protein B</fullName>
    </recommendedName>
    <alternativeName>
        <fullName evidence="12">Pulmonary surfactant-associated proteolipid SPL(Phe)</fullName>
    </alternativeName>
</protein>
<dbReference type="Proteomes" id="UP000034805">
    <property type="component" value="Unassembled WGS sequence"/>
</dbReference>
<sequence>MSAEVTVIIPVWWTLTPPQSQSSCDDCTQITELFMSMMSKRDAQELLKTSLTALCQVQSGEEARSPCLEKVEKNLPLVIHILTQSATPGQVCAVLGLCAAQAGDWEQELLTNEITDAGVPREAPPQGTNPEVEISPQCTFCVFIIKKLEEMLPKNRTEDAIIKALEEVCGLLPENYKEQCENFVDKYGKEVIEFLLSSAAPHTICTLLHLCLFEERPVIEETFPSDCDSCRTLAALTRAQLGTNSTESQTSAFLSSFCQQYPHAIPKCKVFIQRYGPTLQKVLGKQGSTLDSCGV</sequence>
<dbReference type="Pfam" id="PF03489">
    <property type="entry name" value="SapB_2"/>
    <property type="match status" value="2"/>
</dbReference>
<dbReference type="GO" id="GO:0005576">
    <property type="term" value="C:extracellular region"/>
    <property type="evidence" value="ECO:0007669"/>
    <property type="project" value="UniProtKB-SubCell"/>
</dbReference>
<dbReference type="Gene3D" id="1.10.225.10">
    <property type="entry name" value="Saposin-like"/>
    <property type="match status" value="3"/>
</dbReference>
<dbReference type="SUPFAM" id="SSF47862">
    <property type="entry name" value="Saposin"/>
    <property type="match status" value="3"/>
</dbReference>
<evidence type="ECO:0000256" key="6">
    <source>
        <dbReference type="ARBA" id="ARBA00022729"/>
    </source>
</evidence>
<evidence type="ECO:0000256" key="3">
    <source>
        <dbReference type="ARBA" id="ARBA00022439"/>
    </source>
</evidence>
<dbReference type="PANTHER" id="PTHR11480:SF99">
    <property type="entry name" value="SURFACTANT PROTEIN BB"/>
    <property type="match status" value="1"/>
</dbReference>
<feature type="non-terminal residue" evidence="14">
    <location>
        <position position="295"/>
    </location>
</feature>
<dbReference type="FunFam" id="1.10.225.10:FF:000008">
    <property type="entry name" value="Pulmonary surfactant-associated protein B"/>
    <property type="match status" value="1"/>
</dbReference>
<evidence type="ECO:0000256" key="11">
    <source>
        <dbReference type="ARBA" id="ARBA00041094"/>
    </source>
</evidence>
<accession>A0A0P7TTU1</accession>
<evidence type="ECO:0000256" key="9">
    <source>
        <dbReference type="ARBA" id="ARBA00023180"/>
    </source>
</evidence>
<evidence type="ECO:0000256" key="8">
    <source>
        <dbReference type="ARBA" id="ARBA00023157"/>
    </source>
</evidence>
<dbReference type="InterPro" id="IPR008139">
    <property type="entry name" value="SaposinB_dom"/>
</dbReference>
<keyword evidence="4" id="KW-0964">Secreted</keyword>
<keyword evidence="7" id="KW-0677">Repeat</keyword>
<name>A0A0P7TTU1_SCLFO</name>
<evidence type="ECO:0000256" key="12">
    <source>
        <dbReference type="ARBA" id="ARBA00041785"/>
    </source>
</evidence>
<dbReference type="PANTHER" id="PTHR11480">
    <property type="entry name" value="SAPOSIN-RELATED"/>
    <property type="match status" value="1"/>
</dbReference>
<comment type="function">
    <text evidence="10">Pulmonary surfactant-associated proteins promote alveolar stability by lowering the surface tension at the air-liquid interface in the peripheral air spaces. SP-B increases the collapse pressure of palmitic acid to nearly 70 millinewtons per meter.</text>
</comment>
<dbReference type="GO" id="GO:0007585">
    <property type="term" value="P:respiratory gaseous exchange by respiratory system"/>
    <property type="evidence" value="ECO:0007669"/>
    <property type="project" value="UniProtKB-KW"/>
</dbReference>
<evidence type="ECO:0000256" key="7">
    <source>
        <dbReference type="ARBA" id="ARBA00022737"/>
    </source>
</evidence>
<dbReference type="Pfam" id="PF05184">
    <property type="entry name" value="SapB_1"/>
    <property type="match status" value="1"/>
</dbReference>
<feature type="domain" description="Saposin B-type" evidence="13">
    <location>
        <begin position="134"/>
        <end position="215"/>
    </location>
</feature>
<keyword evidence="8" id="KW-1015">Disulfide bond</keyword>
<dbReference type="GO" id="GO:0006665">
    <property type="term" value="P:sphingolipid metabolic process"/>
    <property type="evidence" value="ECO:0007669"/>
    <property type="project" value="InterPro"/>
</dbReference>
<evidence type="ECO:0000256" key="5">
    <source>
        <dbReference type="ARBA" id="ARBA00022713"/>
    </source>
</evidence>
<dbReference type="InterPro" id="IPR008138">
    <property type="entry name" value="SapB_2"/>
</dbReference>
<dbReference type="PROSITE" id="PS50015">
    <property type="entry name" value="SAP_B"/>
    <property type="match status" value="3"/>
</dbReference>
<organism evidence="14 15">
    <name type="scientific">Scleropages formosus</name>
    <name type="common">Asian bonytongue</name>
    <name type="synonym">Osteoglossum formosum</name>
    <dbReference type="NCBI Taxonomy" id="113540"/>
    <lineage>
        <taxon>Eukaryota</taxon>
        <taxon>Metazoa</taxon>
        <taxon>Chordata</taxon>
        <taxon>Craniata</taxon>
        <taxon>Vertebrata</taxon>
        <taxon>Euteleostomi</taxon>
        <taxon>Actinopterygii</taxon>
        <taxon>Neopterygii</taxon>
        <taxon>Teleostei</taxon>
        <taxon>Osteoglossocephala</taxon>
        <taxon>Osteoglossomorpha</taxon>
        <taxon>Osteoglossiformes</taxon>
        <taxon>Osteoglossidae</taxon>
        <taxon>Scleropages</taxon>
    </lineage>
</organism>
<feature type="domain" description="Saposin B-type" evidence="13">
    <location>
        <begin position="20"/>
        <end position="102"/>
    </location>
</feature>
<evidence type="ECO:0000256" key="10">
    <source>
        <dbReference type="ARBA" id="ARBA00037221"/>
    </source>
</evidence>
<comment type="caution">
    <text evidence="14">The sequence shown here is derived from an EMBL/GenBank/DDBJ whole genome shotgun (WGS) entry which is preliminary data.</text>
</comment>
<dbReference type="EMBL" id="JARO02006804">
    <property type="protein sequence ID" value="KPP64756.1"/>
    <property type="molecule type" value="Genomic_DNA"/>
</dbReference>
<reference evidence="14 15" key="1">
    <citation type="submission" date="2015-08" db="EMBL/GenBank/DDBJ databases">
        <title>The genome of the Asian arowana (Scleropages formosus).</title>
        <authorList>
            <person name="Tan M.H."/>
            <person name="Gan H.M."/>
            <person name="Croft L.J."/>
            <person name="Austin C.M."/>
        </authorList>
    </citation>
    <scope>NUCLEOTIDE SEQUENCE [LARGE SCALE GENOMIC DNA]</scope>
    <source>
        <strain evidence="14">Aro1</strain>
    </source>
</reference>
<comment type="subcellular location">
    <subcellularLocation>
        <location evidence="1">Secreted</location>
        <location evidence="1">Extracellular space</location>
        <location evidence="1">Surface film</location>
    </subcellularLocation>
</comment>
<dbReference type="InterPro" id="IPR007856">
    <property type="entry name" value="SapB_1"/>
</dbReference>
<dbReference type="InterPro" id="IPR011001">
    <property type="entry name" value="Saposin-like"/>
</dbReference>
<evidence type="ECO:0000313" key="14">
    <source>
        <dbReference type="EMBL" id="KPP64756.1"/>
    </source>
</evidence>
<dbReference type="AlphaFoldDB" id="A0A0P7TTU1"/>
<keyword evidence="9" id="KW-0325">Glycoprotein</keyword>
<evidence type="ECO:0000256" key="4">
    <source>
        <dbReference type="ARBA" id="ARBA00022525"/>
    </source>
</evidence>
<keyword evidence="3" id="KW-0767">Surface film</keyword>
<gene>
    <name evidence="14" type="ORF">Z043_116870</name>
</gene>
<feature type="domain" description="Saposin B-type" evidence="13">
    <location>
        <begin position="223"/>
        <end position="295"/>
    </location>
</feature>
<evidence type="ECO:0000259" key="13">
    <source>
        <dbReference type="PROSITE" id="PS50015"/>
    </source>
</evidence>
<evidence type="ECO:0000256" key="1">
    <source>
        <dbReference type="ARBA" id="ARBA00004364"/>
    </source>
</evidence>
<dbReference type="InterPro" id="IPR051428">
    <property type="entry name" value="Sphingo_Act-Surfact_Prot"/>
</dbReference>
<dbReference type="GO" id="GO:0005764">
    <property type="term" value="C:lysosome"/>
    <property type="evidence" value="ECO:0007669"/>
    <property type="project" value="InterPro"/>
</dbReference>
<keyword evidence="5" id="KW-0305">Gaseous exchange</keyword>
<dbReference type="PRINTS" id="PR01797">
    <property type="entry name" value="SAPOSIN"/>
</dbReference>
<evidence type="ECO:0000313" key="15">
    <source>
        <dbReference type="Proteomes" id="UP000034805"/>
    </source>
</evidence>
<comment type="subunit">
    <text evidence="2">Homodimer; disulfide-linked.</text>
</comment>
<keyword evidence="6" id="KW-0732">Signal</keyword>
<dbReference type="GO" id="GO:0016020">
    <property type="term" value="C:membrane"/>
    <property type="evidence" value="ECO:0007669"/>
    <property type="project" value="GOC"/>
</dbReference>
<dbReference type="InterPro" id="IPR008373">
    <property type="entry name" value="Saposin"/>
</dbReference>
<evidence type="ECO:0000256" key="2">
    <source>
        <dbReference type="ARBA" id="ARBA00011748"/>
    </source>
</evidence>